<dbReference type="AlphaFoldDB" id="A0A8X7NJL5"/>
<sequence>MSLFSPEVYRENQCNFLDSVIPELKENSVNLNTYDVIDDLISFLELPSDPILIPSEDIFHLLLTISSRSASCNWSADSSKPKHGLVETQEQKLASRQSEQLLHNSTLSDRCIHILKKYKHLVYAGNEDAYNVLQPTINHLVTKESSRQRSSSVRTVFKAVEQPLTPTKRGKRSVKRRRHDESIVEESSDMVVITDSEEEEEEEEDGEGNESKDPEYNPSQVDSFGSNSYTDSCKNSSQTNDKLTEPWAGLRVFDEPLLKDQFRLTNGRFGVWDLVNWTFYCAGLSTKYYYKKESNCHTIYKAQSSTLLFIFDIIEYNLVNTLQDIFKEKDPYATLFKTPSDKNKFASLQVEDNSNILLSRLLKSLGYLQSQWYDRVVEFVFNGLARLPPCPRACYQHESILVRRELKKNSRDVPKEEKVHCDTDNMDSMCLRFKICAIVYYWSLVFDKRVFSGKSFGRNSLAQLNALELIKFVCEKFKRVDYQYIVEFYYSSYTVSVIPFKYKQLFLMGLSTELLKTLTSSPESIKFESHNLDSVVSWIDDPSIYAQLTEDESCNSFEEFYQSWMKLSFVLEWILTSTLADLQDVGNSIYKDTMFYDKLEHADRLRATAFVDYLHSVSESKETSNFKFELSDNSVTFVKENRMTWEPFTSILSNYT</sequence>
<dbReference type="EMBL" id="JABWAB010000005">
    <property type="protein sequence ID" value="KAF6051096.1"/>
    <property type="molecule type" value="Genomic_DNA"/>
</dbReference>
<organism evidence="2 3">
    <name type="scientific">Candida parapsilosis</name>
    <name type="common">Yeast</name>
    <dbReference type="NCBI Taxonomy" id="5480"/>
    <lineage>
        <taxon>Eukaryota</taxon>
        <taxon>Fungi</taxon>
        <taxon>Dikarya</taxon>
        <taxon>Ascomycota</taxon>
        <taxon>Saccharomycotina</taxon>
        <taxon>Pichiomycetes</taxon>
        <taxon>Debaryomycetaceae</taxon>
        <taxon>Candida/Lodderomyces clade</taxon>
        <taxon>Candida</taxon>
    </lineage>
</organism>
<name>A0A8X7NJL5_CANPA</name>
<dbReference type="OrthoDB" id="4084947at2759"/>
<evidence type="ECO:0000256" key="1">
    <source>
        <dbReference type="SAM" id="MobiDB-lite"/>
    </source>
</evidence>
<evidence type="ECO:0000313" key="2">
    <source>
        <dbReference type="EMBL" id="KAF6051096.1"/>
    </source>
</evidence>
<gene>
    <name evidence="2" type="ORF">FOB60_003764</name>
</gene>
<proteinExistence type="predicted"/>
<dbReference type="Proteomes" id="UP000590412">
    <property type="component" value="Unassembled WGS sequence"/>
</dbReference>
<reference evidence="2" key="1">
    <citation type="submission" date="2020-03" db="EMBL/GenBank/DDBJ databases">
        <title>FDA dAtabase for Regulatory Grade micrObial Sequences (FDA-ARGOS): Supporting development and validation of Infectious Disease Dx tests.</title>
        <authorList>
            <person name="Campos J."/>
            <person name="Goldberg B."/>
            <person name="Tallon L."/>
            <person name="Sadzewicz L."/>
            <person name="Vavikolanu K."/>
            <person name="Mehta A."/>
            <person name="Aluvathingal J."/>
            <person name="Nadendla S."/>
            <person name="Nandy P."/>
            <person name="Geyer C."/>
            <person name="Yan Y."/>
            <person name="Sichtig H."/>
        </authorList>
    </citation>
    <scope>NUCLEOTIDE SEQUENCE [LARGE SCALE GENOMIC DNA]</scope>
    <source>
        <strain evidence="2">FDAARGOS_652</strain>
    </source>
</reference>
<feature type="compositionally biased region" description="Acidic residues" evidence="1">
    <location>
        <begin position="195"/>
        <end position="208"/>
    </location>
</feature>
<accession>A0A8X7NJL5</accession>
<evidence type="ECO:0000313" key="3">
    <source>
        <dbReference type="Proteomes" id="UP000590412"/>
    </source>
</evidence>
<feature type="region of interest" description="Disordered" evidence="1">
    <location>
        <begin position="143"/>
        <end position="241"/>
    </location>
</feature>
<feature type="compositionally biased region" description="Polar residues" evidence="1">
    <location>
        <begin position="217"/>
        <end position="241"/>
    </location>
</feature>
<comment type="caution">
    <text evidence="2">The sequence shown here is derived from an EMBL/GenBank/DDBJ whole genome shotgun (WGS) entry which is preliminary data.</text>
</comment>
<protein>
    <submittedName>
        <fullName evidence="2">Uncharacterized protein</fullName>
    </submittedName>
</protein>
<feature type="compositionally biased region" description="Basic residues" evidence="1">
    <location>
        <begin position="168"/>
        <end position="178"/>
    </location>
</feature>